<dbReference type="Gene3D" id="1.25.40.10">
    <property type="entry name" value="Tetratricopeptide repeat domain"/>
    <property type="match status" value="1"/>
</dbReference>
<dbReference type="Gene3D" id="1.10.10.10">
    <property type="entry name" value="Winged helix-like DNA-binding domain superfamily/Winged helix DNA-binding domain"/>
    <property type="match status" value="1"/>
</dbReference>
<accession>A0A944GRN8</accession>
<organism evidence="1 2">
    <name type="scientific">Roseibium polysiphoniae</name>
    <dbReference type="NCBI Taxonomy" id="2571221"/>
    <lineage>
        <taxon>Bacteria</taxon>
        <taxon>Pseudomonadati</taxon>
        <taxon>Pseudomonadota</taxon>
        <taxon>Alphaproteobacteria</taxon>
        <taxon>Hyphomicrobiales</taxon>
        <taxon>Stappiaceae</taxon>
        <taxon>Roseibium</taxon>
    </lineage>
</organism>
<protein>
    <submittedName>
        <fullName evidence="1">Uncharacterized protein</fullName>
    </submittedName>
</protein>
<dbReference type="InterPro" id="IPR016032">
    <property type="entry name" value="Sig_transdc_resp-reg_C-effctor"/>
</dbReference>
<reference evidence="1" key="1">
    <citation type="submission" date="2018-08" db="EMBL/GenBank/DDBJ databases">
        <authorList>
            <person name="Jin W."/>
            <person name="Wang H."/>
            <person name="Yang Y."/>
            <person name="Li M."/>
            <person name="Liu J."/>
        </authorList>
    </citation>
    <scope>NUCLEOTIDE SEQUENCE</scope>
    <source>
        <strain evidence="1">AESS21</strain>
    </source>
</reference>
<sequence length="546" mass="61044">MATFLEIALFGTCAVRLKARDTIEIRGAKHRALIAILATAPMGRRTRTFLQNTLWGYSGYDCGHQNLRRALADLRKLLGREFDTLFRTTNTDVELDLARLRFISDPSAGAFLEDLNVVEKDFRKWVAAIRENPAQVKTLCQSMPAATLRHSRPSVTMLPLGHLGDDPSLKALGDWIGEQACRVLSRSRFLSVISHLSGRAMAEKTTVVTEVQKTLGVDFLTTGFLRRSASGIICDIDFLDAKSGQILWNRNFQIANMSYLDDAAMQIEHIARTVAKSISDTAIASSRMQPLNDVSDQNLLISGVGLMHRATIRDFLKSRDFLSEATSRLPNLAETHAWLAKWYVLNVMKGYTMDQKRDTQLAIDCTAKALDLDPESSLSLTIDGFAHNNLVHDFSTADQRFESALDVNPNESLAWLLRGSLKAFLNDGEAAVSSNQQARKLSPIDPFNYYYDSLASTAYIAADDFENALVYANRSLTTNDQHLSTHRAKITALHFMDRREEARTAAEELLRIWPSYSLQHYERSHPVSQEKLGRRALKAMAASGIN</sequence>
<dbReference type="InterPro" id="IPR011990">
    <property type="entry name" value="TPR-like_helical_dom_sf"/>
</dbReference>
<dbReference type="GO" id="GO:0003677">
    <property type="term" value="F:DNA binding"/>
    <property type="evidence" value="ECO:0007669"/>
    <property type="project" value="InterPro"/>
</dbReference>
<dbReference type="SUPFAM" id="SSF48452">
    <property type="entry name" value="TPR-like"/>
    <property type="match status" value="1"/>
</dbReference>
<evidence type="ECO:0000313" key="2">
    <source>
        <dbReference type="Proteomes" id="UP000705379"/>
    </source>
</evidence>
<dbReference type="InterPro" id="IPR036388">
    <property type="entry name" value="WH-like_DNA-bd_sf"/>
</dbReference>
<gene>
    <name evidence="1" type="ORF">DYI23_03760</name>
</gene>
<dbReference type="SUPFAM" id="SSF46894">
    <property type="entry name" value="C-terminal effector domain of the bipartite response regulators"/>
    <property type="match status" value="1"/>
</dbReference>
<dbReference type="PANTHER" id="PTHR12558">
    <property type="entry name" value="CELL DIVISION CYCLE 16,23,27"/>
    <property type="match status" value="1"/>
</dbReference>
<reference evidence="1" key="2">
    <citation type="journal article" date="2021" name="Microorganisms">
        <title>Bacterial Dimethylsulfoniopropionate Biosynthesis in the East China Sea.</title>
        <authorList>
            <person name="Liu J."/>
            <person name="Zhang Y."/>
            <person name="Liu J."/>
            <person name="Zhong H."/>
            <person name="Williams B.T."/>
            <person name="Zheng Y."/>
            <person name="Curson A.R.J."/>
            <person name="Sun C."/>
            <person name="Sun H."/>
            <person name="Song D."/>
            <person name="Wagner Mackenzie B."/>
            <person name="Bermejo Martinez A."/>
            <person name="Todd J.D."/>
            <person name="Zhang X.H."/>
        </authorList>
    </citation>
    <scope>NUCLEOTIDE SEQUENCE</scope>
    <source>
        <strain evidence="1">AESS21</strain>
    </source>
</reference>
<proteinExistence type="predicted"/>
<dbReference type="PANTHER" id="PTHR12558:SF33">
    <property type="entry name" value="BLL7664 PROTEIN"/>
    <property type="match status" value="1"/>
</dbReference>
<dbReference type="GO" id="GO:0006355">
    <property type="term" value="P:regulation of DNA-templated transcription"/>
    <property type="evidence" value="ECO:0007669"/>
    <property type="project" value="InterPro"/>
</dbReference>
<dbReference type="AlphaFoldDB" id="A0A944GRN8"/>
<dbReference type="EMBL" id="QTKU01000001">
    <property type="protein sequence ID" value="MBS8259329.1"/>
    <property type="molecule type" value="Genomic_DNA"/>
</dbReference>
<dbReference type="Proteomes" id="UP000705379">
    <property type="component" value="Unassembled WGS sequence"/>
</dbReference>
<comment type="caution">
    <text evidence="1">The sequence shown here is derived from an EMBL/GenBank/DDBJ whole genome shotgun (WGS) entry which is preliminary data.</text>
</comment>
<name>A0A944GRN8_9HYPH</name>
<evidence type="ECO:0000313" key="1">
    <source>
        <dbReference type="EMBL" id="MBS8259329.1"/>
    </source>
</evidence>